<proteinExistence type="predicted"/>
<evidence type="ECO:0000313" key="2">
    <source>
        <dbReference type="EMBL" id="PPB81643.1"/>
    </source>
</evidence>
<comment type="caution">
    <text evidence="2">The sequence shown here is derived from an EMBL/GenBank/DDBJ whole genome shotgun (WGS) entry which is preliminary data.</text>
</comment>
<gene>
    <name evidence="2" type="ORF">LV82_00854</name>
</gene>
<dbReference type="Pfam" id="PF13403">
    <property type="entry name" value="Hint_2"/>
    <property type="match status" value="1"/>
</dbReference>
<sequence>MTHASQEQFQRETHFAARDLPQGIASGTFVMTDAGALPVDFLEPGMTVLTDDGPMTLRKVETRRFSGPCVTVAAGALGPDLPDQALELPAHLEVRLPSSGARVRLADIVDGVAFVPTQGLSLRLYRLHFDAETMVEAEGLSLPCTAARDGAAQAA</sequence>
<dbReference type="RefSeq" id="WP_104069477.1">
    <property type="nucleotide sequence ID" value="NZ_PRDS01000002.1"/>
</dbReference>
<name>A0A2S5JJM4_9RHOB</name>
<dbReference type="AlphaFoldDB" id="A0A2S5JJM4"/>
<dbReference type="Proteomes" id="UP000239736">
    <property type="component" value="Unassembled WGS sequence"/>
</dbReference>
<organism evidence="2 3">
    <name type="scientific">Albidovulum inexpectatum</name>
    <dbReference type="NCBI Taxonomy" id="196587"/>
    <lineage>
        <taxon>Bacteria</taxon>
        <taxon>Pseudomonadati</taxon>
        <taxon>Pseudomonadota</taxon>
        <taxon>Alphaproteobacteria</taxon>
        <taxon>Rhodobacterales</taxon>
        <taxon>Paracoccaceae</taxon>
        <taxon>Albidovulum</taxon>
    </lineage>
</organism>
<dbReference type="InterPro" id="IPR028992">
    <property type="entry name" value="Hedgehog/Intein_dom"/>
</dbReference>
<accession>A0A2S5JJM4</accession>
<protein>
    <submittedName>
        <fullName evidence="2">Hint domain-containing protein</fullName>
    </submittedName>
</protein>
<reference evidence="2 3" key="1">
    <citation type="submission" date="2018-01" db="EMBL/GenBank/DDBJ databases">
        <title>Genomic Encyclopedia of Archaeal and Bacterial Type Strains, Phase II (KMG-II): from individual species to whole genera.</title>
        <authorList>
            <person name="Goeker M."/>
        </authorList>
    </citation>
    <scope>NUCLEOTIDE SEQUENCE [LARGE SCALE GENOMIC DNA]</scope>
    <source>
        <strain evidence="2 3">DSM 12048</strain>
    </source>
</reference>
<dbReference type="EMBL" id="PRDS01000002">
    <property type="protein sequence ID" value="PPB81643.1"/>
    <property type="molecule type" value="Genomic_DNA"/>
</dbReference>
<keyword evidence="3" id="KW-1185">Reference proteome</keyword>
<evidence type="ECO:0000313" key="3">
    <source>
        <dbReference type="Proteomes" id="UP000239736"/>
    </source>
</evidence>
<dbReference type="OrthoDB" id="7873527at2"/>
<feature type="domain" description="Hedgehog/Intein (Hint)" evidence="1">
    <location>
        <begin position="25"/>
        <end position="141"/>
    </location>
</feature>
<evidence type="ECO:0000259" key="1">
    <source>
        <dbReference type="Pfam" id="PF13403"/>
    </source>
</evidence>